<dbReference type="STRING" id="883113.HMPREF9708_00010"/>
<accession>H3NGM1</accession>
<keyword evidence="2" id="KW-1185">Reference proteome</keyword>
<name>H3NGM1_9LACT</name>
<evidence type="ECO:0000313" key="1">
    <source>
        <dbReference type="EMBL" id="EHR38300.1"/>
    </source>
</evidence>
<dbReference type="HOGENOM" id="CLU_151843_1_0_9"/>
<dbReference type="OrthoDB" id="2189687at2"/>
<dbReference type="AlphaFoldDB" id="H3NGM1"/>
<dbReference type="PATRIC" id="fig|883113.3.peg.10"/>
<reference evidence="1 2" key="1">
    <citation type="submission" date="2012-01" db="EMBL/GenBank/DDBJ databases">
        <title>The Genome Sequence of Facklamia languida CCUG 37842.</title>
        <authorList>
            <consortium name="The Broad Institute Genome Sequencing Platform"/>
            <person name="Earl A."/>
            <person name="Ward D."/>
            <person name="Feldgarden M."/>
            <person name="Gevers D."/>
            <person name="Huys G."/>
            <person name="Young S.K."/>
            <person name="Zeng Q."/>
            <person name="Gargeya S."/>
            <person name="Fitzgerald M."/>
            <person name="Haas B."/>
            <person name="Abouelleil A."/>
            <person name="Alvarado L."/>
            <person name="Arachchi H.M."/>
            <person name="Berlin A."/>
            <person name="Chapman S.B."/>
            <person name="Gearin G."/>
            <person name="Goldberg J."/>
            <person name="Griggs A."/>
            <person name="Gujja S."/>
            <person name="Hansen M."/>
            <person name="Heiman D."/>
            <person name="Howarth C."/>
            <person name="Larimer J."/>
            <person name="Lui A."/>
            <person name="MacDonald P.J.P."/>
            <person name="McCowen C."/>
            <person name="Montmayeur A."/>
            <person name="Murphy C."/>
            <person name="Neiman D."/>
            <person name="Pearson M."/>
            <person name="Priest M."/>
            <person name="Roberts A."/>
            <person name="Saif S."/>
            <person name="Shea T."/>
            <person name="Sisk P."/>
            <person name="Stolte C."/>
            <person name="Sykes S."/>
            <person name="Wortman J."/>
            <person name="Nusbaum C."/>
            <person name="Birren B."/>
        </authorList>
    </citation>
    <scope>NUCLEOTIDE SEQUENCE [LARGE SCALE GENOMIC DNA]</scope>
    <source>
        <strain evidence="1 2">CCUG 37842</strain>
    </source>
</reference>
<protein>
    <submittedName>
        <fullName evidence="1">Uncharacterized protein</fullName>
    </submittedName>
</protein>
<evidence type="ECO:0000313" key="2">
    <source>
        <dbReference type="Proteomes" id="UP000006190"/>
    </source>
</evidence>
<dbReference type="Proteomes" id="UP000006190">
    <property type="component" value="Unassembled WGS sequence"/>
</dbReference>
<organism evidence="1 2">
    <name type="scientific">Facklamia languida CCUG 37842</name>
    <dbReference type="NCBI Taxonomy" id="883113"/>
    <lineage>
        <taxon>Bacteria</taxon>
        <taxon>Bacillati</taxon>
        <taxon>Bacillota</taxon>
        <taxon>Bacilli</taxon>
        <taxon>Lactobacillales</taxon>
        <taxon>Aerococcaceae</taxon>
        <taxon>Facklamia</taxon>
    </lineage>
</organism>
<gene>
    <name evidence="1" type="ORF">HMPREF9708_00010</name>
</gene>
<dbReference type="RefSeq" id="WP_006307846.1">
    <property type="nucleotide sequence ID" value="NZ_JH601133.1"/>
</dbReference>
<sequence>MLLSSTNKNEKVVLGLLSLSINKDENLTASDLLAEYRETEGMTLYLYKDPATDNFVGLVGVEHRPLTHEAGEGPDQDERILINRMSVIPSFPVDQVAYEMYKDLKQQYPQAQIAGAIQYQMQDPVADLAAKYRQEQVV</sequence>
<comment type="caution">
    <text evidence="1">The sequence shown here is derived from an EMBL/GenBank/DDBJ whole genome shotgun (WGS) entry which is preliminary data.</text>
</comment>
<dbReference type="EMBL" id="AGEG01000001">
    <property type="protein sequence ID" value="EHR38300.1"/>
    <property type="molecule type" value="Genomic_DNA"/>
</dbReference>
<proteinExistence type="predicted"/>